<dbReference type="PANTHER" id="PTHR47952">
    <property type="entry name" value="TRYPTAMINE 5-HYDROXYLASE"/>
    <property type="match status" value="1"/>
</dbReference>
<keyword evidence="2 3" id="KW-0349">Heme</keyword>
<gene>
    <name evidence="4" type="ORF">MTR67_032680</name>
</gene>
<evidence type="ECO:0008006" key="6">
    <source>
        <dbReference type="Google" id="ProtNLM"/>
    </source>
</evidence>
<dbReference type="InterPro" id="IPR036396">
    <property type="entry name" value="Cyt_P450_sf"/>
</dbReference>
<dbReference type="SUPFAM" id="SSF48264">
    <property type="entry name" value="Cytochrome P450"/>
    <property type="match status" value="1"/>
</dbReference>
<evidence type="ECO:0000256" key="2">
    <source>
        <dbReference type="PIRSR" id="PIRSR602401-1"/>
    </source>
</evidence>
<dbReference type="PRINTS" id="PR00463">
    <property type="entry name" value="EP450I"/>
</dbReference>
<dbReference type="Proteomes" id="UP001234989">
    <property type="component" value="Chromosome 7"/>
</dbReference>
<protein>
    <recommendedName>
        <fullName evidence="6">Cytochrome P450</fullName>
    </recommendedName>
</protein>
<comment type="similarity">
    <text evidence="3">Belongs to the cytochrome P450 family.</text>
</comment>
<dbReference type="EMBL" id="CP133618">
    <property type="protein sequence ID" value="WMV39295.1"/>
    <property type="molecule type" value="Genomic_DNA"/>
</dbReference>
<keyword evidence="5" id="KW-1185">Reference proteome</keyword>
<name>A0AAF0U4N8_SOLVR</name>
<keyword evidence="2 3" id="KW-0479">Metal-binding</keyword>
<evidence type="ECO:0000256" key="3">
    <source>
        <dbReference type="RuleBase" id="RU000461"/>
    </source>
</evidence>
<dbReference type="PROSITE" id="PS00086">
    <property type="entry name" value="CYTOCHROME_P450"/>
    <property type="match status" value="1"/>
</dbReference>
<evidence type="ECO:0000313" key="5">
    <source>
        <dbReference type="Proteomes" id="UP001234989"/>
    </source>
</evidence>
<comment type="cofactor">
    <cofactor evidence="2">
        <name>heme</name>
        <dbReference type="ChEBI" id="CHEBI:30413"/>
    </cofactor>
</comment>
<accession>A0AAF0U4N8</accession>
<keyword evidence="1 3" id="KW-0560">Oxidoreductase</keyword>
<dbReference type="GO" id="GO:0020037">
    <property type="term" value="F:heme binding"/>
    <property type="evidence" value="ECO:0007669"/>
    <property type="project" value="InterPro"/>
</dbReference>
<dbReference type="GO" id="GO:0016705">
    <property type="term" value="F:oxidoreductase activity, acting on paired donors, with incorporation or reduction of molecular oxygen"/>
    <property type="evidence" value="ECO:0007669"/>
    <property type="project" value="InterPro"/>
</dbReference>
<dbReference type="Gene3D" id="1.10.630.10">
    <property type="entry name" value="Cytochrome P450"/>
    <property type="match status" value="1"/>
</dbReference>
<dbReference type="InterPro" id="IPR017972">
    <property type="entry name" value="Cyt_P450_CS"/>
</dbReference>
<evidence type="ECO:0000313" key="4">
    <source>
        <dbReference type="EMBL" id="WMV39295.1"/>
    </source>
</evidence>
<sequence>MTALMKNPKAMKKVRTLVGKKGFVNEDNIQNMPYLKAVIKETLRLYPPTLLLLPRKSIEKSTLEGYEIQSGAIIHVNIWAIGRDSKIGENSEEFIPERFLNNNIDFKGQDFELIPFGAGRRGCPGITLGVAIAELALSNLLYAFDWELPCGMKKEDIDTNGKPGIVMHKKIDLRLIPANHI</sequence>
<dbReference type="PANTHER" id="PTHR47952:SF3">
    <property type="entry name" value="CYTOCHROME P450 71B3-LIKE"/>
    <property type="match status" value="1"/>
</dbReference>
<evidence type="ECO:0000256" key="1">
    <source>
        <dbReference type="ARBA" id="ARBA00023002"/>
    </source>
</evidence>
<feature type="binding site" description="axial binding residue" evidence="2">
    <location>
        <position position="123"/>
    </location>
    <ligand>
        <name>heme</name>
        <dbReference type="ChEBI" id="CHEBI:30413"/>
    </ligand>
    <ligandPart>
        <name>Fe</name>
        <dbReference type="ChEBI" id="CHEBI:18248"/>
    </ligandPart>
</feature>
<organism evidence="4 5">
    <name type="scientific">Solanum verrucosum</name>
    <dbReference type="NCBI Taxonomy" id="315347"/>
    <lineage>
        <taxon>Eukaryota</taxon>
        <taxon>Viridiplantae</taxon>
        <taxon>Streptophyta</taxon>
        <taxon>Embryophyta</taxon>
        <taxon>Tracheophyta</taxon>
        <taxon>Spermatophyta</taxon>
        <taxon>Magnoliopsida</taxon>
        <taxon>eudicotyledons</taxon>
        <taxon>Gunneridae</taxon>
        <taxon>Pentapetalae</taxon>
        <taxon>asterids</taxon>
        <taxon>lamiids</taxon>
        <taxon>Solanales</taxon>
        <taxon>Solanaceae</taxon>
        <taxon>Solanoideae</taxon>
        <taxon>Solaneae</taxon>
        <taxon>Solanum</taxon>
    </lineage>
</organism>
<dbReference type="InterPro" id="IPR002401">
    <property type="entry name" value="Cyt_P450_E_grp-I"/>
</dbReference>
<reference evidence="4" key="1">
    <citation type="submission" date="2023-08" db="EMBL/GenBank/DDBJ databases">
        <title>A de novo genome assembly of Solanum verrucosum Schlechtendal, a Mexican diploid species geographically isolated from the other diploid A-genome species in potato relatives.</title>
        <authorList>
            <person name="Hosaka K."/>
        </authorList>
    </citation>
    <scope>NUCLEOTIDE SEQUENCE</scope>
    <source>
        <tissue evidence="4">Young leaves</tissue>
    </source>
</reference>
<dbReference type="GO" id="GO:0005506">
    <property type="term" value="F:iron ion binding"/>
    <property type="evidence" value="ECO:0007669"/>
    <property type="project" value="InterPro"/>
</dbReference>
<dbReference type="Pfam" id="PF00067">
    <property type="entry name" value="p450"/>
    <property type="match status" value="1"/>
</dbReference>
<dbReference type="InterPro" id="IPR001128">
    <property type="entry name" value="Cyt_P450"/>
</dbReference>
<dbReference type="PRINTS" id="PR00385">
    <property type="entry name" value="P450"/>
</dbReference>
<dbReference type="AlphaFoldDB" id="A0AAF0U4N8"/>
<proteinExistence type="inferred from homology"/>
<keyword evidence="3" id="KW-0503">Monooxygenase</keyword>
<keyword evidence="2 3" id="KW-0408">Iron</keyword>
<dbReference type="GO" id="GO:0004497">
    <property type="term" value="F:monooxygenase activity"/>
    <property type="evidence" value="ECO:0007669"/>
    <property type="project" value="UniProtKB-KW"/>
</dbReference>